<accession>A0A1E3AC88</accession>
<evidence type="ECO:0000313" key="3">
    <source>
        <dbReference type="EMBL" id="ODM06107.1"/>
    </source>
</evidence>
<keyword evidence="3" id="KW-0449">Lipoprotein</keyword>
<gene>
    <name evidence="3" type="primary">lipO_20</name>
    <name evidence="3" type="ORF">BEI61_01996</name>
</gene>
<dbReference type="RefSeq" id="WP_069152168.1">
    <property type="nucleotide sequence ID" value="NZ_MCGH01000002.1"/>
</dbReference>
<dbReference type="EMBL" id="MCGH01000002">
    <property type="protein sequence ID" value="ODM06107.1"/>
    <property type="molecule type" value="Genomic_DNA"/>
</dbReference>
<dbReference type="PANTHER" id="PTHR43649">
    <property type="entry name" value="ARABINOSE-BINDING PROTEIN-RELATED"/>
    <property type="match status" value="1"/>
</dbReference>
<dbReference type="PANTHER" id="PTHR43649:SF33">
    <property type="entry name" value="POLYGALACTURONAN_RHAMNOGALACTURONAN-BINDING PROTEIN YTCQ"/>
    <property type="match status" value="1"/>
</dbReference>
<reference evidence="3 4" key="1">
    <citation type="submission" date="2016-07" db="EMBL/GenBank/DDBJ databases">
        <title>Characterization of isolates of Eisenbergiella tayi derived from blood cultures, using whole genome sequencing.</title>
        <authorList>
            <person name="Burdz T."/>
            <person name="Wiebe D."/>
            <person name="Huynh C."/>
            <person name="Bernard K."/>
        </authorList>
    </citation>
    <scope>NUCLEOTIDE SEQUENCE [LARGE SCALE GENOMIC DNA]</scope>
    <source>
        <strain evidence="3 4">NML 110608</strain>
    </source>
</reference>
<protein>
    <submittedName>
        <fullName evidence="3">Lipoprotein LipO</fullName>
    </submittedName>
</protein>
<dbReference type="InterPro" id="IPR050490">
    <property type="entry name" value="Bact_solute-bd_prot1"/>
</dbReference>
<comment type="caution">
    <text evidence="3">The sequence shown here is derived from an EMBL/GenBank/DDBJ whole genome shotgun (WGS) entry which is preliminary data.</text>
</comment>
<keyword evidence="1 2" id="KW-0732">Signal</keyword>
<sequence>MQRTKKFQKVWAAVLSAAMIAGTLTGCAKESGTEPGETGSAAASAAAEAGEELTTIKILGVDNKATDDSGNAVYLSDWVNGDSKMWQKLTDDLAERGLRLELDLIPEDQYETVVQTQIAAGLTCDIVNINGSTSNKRTVDYKTLMNLVKQGKLVALNDIWDNYSDGTAKEFFTTGFGSEVEKLNVMEDGNIYWLSACTIGDYNGDVWGGFTGSMIRKDWLDKLGLEKPETTDELFDVLSAFQTQDANENGEPDEIVTVDYNTFGNGIAQFFGLGTQACFVDYNTGKATSPWYQDGVKDYIAFMKKLCDAGLLETSGQGNEKKAENKVSMISSWWISTWDEPGVIVKEGQAAPYFVGTLCRGVEGIDPLVTRQNGIQKGTYEYAVTSNADKAAIGKLLDYLASEEYSVLSEFGIEGYTYEVTEDGKKKKLPANDISEVQIMSKLPALWVNNSILPRVEVTDRAQELITCEEAGLTMGYPDTGFKEKAEVIKDIYENEEKYSYAIMDTEANLAAATEEETERMTEIKADFDTYYQELLTKLILGQASMDDWDSYIGDMKELGLDELISITQERYDRAQQ</sequence>
<evidence type="ECO:0000256" key="1">
    <source>
        <dbReference type="ARBA" id="ARBA00022729"/>
    </source>
</evidence>
<dbReference type="AlphaFoldDB" id="A0A1E3AC88"/>
<dbReference type="Proteomes" id="UP000094067">
    <property type="component" value="Unassembled WGS sequence"/>
</dbReference>
<dbReference type="Gene3D" id="3.40.190.10">
    <property type="entry name" value="Periplasmic binding protein-like II"/>
    <property type="match status" value="2"/>
</dbReference>
<dbReference type="PROSITE" id="PS51257">
    <property type="entry name" value="PROKAR_LIPOPROTEIN"/>
    <property type="match status" value="1"/>
</dbReference>
<feature type="chain" id="PRO_5009122814" evidence="2">
    <location>
        <begin position="29"/>
        <end position="577"/>
    </location>
</feature>
<evidence type="ECO:0000313" key="4">
    <source>
        <dbReference type="Proteomes" id="UP000094067"/>
    </source>
</evidence>
<dbReference type="SUPFAM" id="SSF53850">
    <property type="entry name" value="Periplasmic binding protein-like II"/>
    <property type="match status" value="1"/>
</dbReference>
<evidence type="ECO:0000256" key="2">
    <source>
        <dbReference type="SAM" id="SignalP"/>
    </source>
</evidence>
<feature type="signal peptide" evidence="2">
    <location>
        <begin position="1"/>
        <end position="28"/>
    </location>
</feature>
<organism evidence="3 4">
    <name type="scientific">Eisenbergiella tayi</name>
    <dbReference type="NCBI Taxonomy" id="1432052"/>
    <lineage>
        <taxon>Bacteria</taxon>
        <taxon>Bacillati</taxon>
        <taxon>Bacillota</taxon>
        <taxon>Clostridia</taxon>
        <taxon>Lachnospirales</taxon>
        <taxon>Lachnospiraceae</taxon>
        <taxon>Eisenbergiella</taxon>
    </lineage>
</organism>
<name>A0A1E3AC88_9FIRM</name>
<proteinExistence type="predicted"/>